<feature type="transmembrane region" description="Helical" evidence="7">
    <location>
        <begin position="86"/>
        <end position="106"/>
    </location>
</feature>
<reference evidence="8 9" key="1">
    <citation type="submission" date="2024-03" db="EMBL/GenBank/DDBJ databases">
        <title>Complete Genome Sequence and Annotation of Ignatzschineria larvae DSM 13226.</title>
        <authorList>
            <person name="Cantrell E."/>
            <person name="Burcham Z.M."/>
        </authorList>
    </citation>
    <scope>NUCLEOTIDE SEQUENCE [LARGE SCALE GENOMIC DNA]</scope>
    <source>
        <strain evidence="8 9">DSM 13226</strain>
    </source>
</reference>
<dbReference type="InterPro" id="IPR001046">
    <property type="entry name" value="NRAMP_fam"/>
</dbReference>
<keyword evidence="9" id="KW-1185">Reference proteome</keyword>
<keyword evidence="5 7" id="KW-1133">Transmembrane helix</keyword>
<keyword evidence="4" id="KW-0769">Symport</keyword>
<keyword evidence="2" id="KW-0813">Transport</keyword>
<dbReference type="PANTHER" id="PTHR11706:SF33">
    <property type="entry name" value="NATURAL RESISTANCE-ASSOCIATED MACROPHAGE PROTEIN 2"/>
    <property type="match status" value="1"/>
</dbReference>
<name>A0ABZ3C111_9GAMM</name>
<dbReference type="EMBL" id="CP150637">
    <property type="protein sequence ID" value="WZW87708.1"/>
    <property type="molecule type" value="Genomic_DNA"/>
</dbReference>
<evidence type="ECO:0000313" key="9">
    <source>
        <dbReference type="Proteomes" id="UP001449178"/>
    </source>
</evidence>
<sequence>MKEKRTMISRFKNMGPAAIVTSAFIGPGTITTTTLAGVNYQYALLWVILFSGIALISLMRMTSRVSIVTHKEVTEATVARFQHYSLVKSGIIVVVTLTLFVTGFGFEAGNLIGGSMGLADLFSLPQWLASLILGAIAFYAVVLGTAKTLETLMSLFVAAMGIIFIFAMIAVKPDYFAVAKGFITPQIPEGALTNIIALIGTTLIGINILIHSLSSAEKWRDPAQLSEAYFDTNFNIGIGLLITAAIVITAGTVLFGTGTVVTSPIIFSQMLEPILGEYARYVGDIGIACAGLSSAIATPLILKEVVAHILGWKRDGLKSRVAGGSAVIFGTILSALGQSPVQIIVFASALSGIFLPIIAIMVMIVANSRALMGTYKNTLLQNIIGGFAILVTIVLGINSIIGFVSTILS</sequence>
<feature type="transmembrane region" description="Helical" evidence="7">
    <location>
        <begin position="191"/>
        <end position="213"/>
    </location>
</feature>
<evidence type="ECO:0000256" key="7">
    <source>
        <dbReference type="SAM" id="Phobius"/>
    </source>
</evidence>
<feature type="transmembrane region" description="Helical" evidence="7">
    <location>
        <begin position="42"/>
        <end position="61"/>
    </location>
</feature>
<feature type="transmembrane region" description="Helical" evidence="7">
    <location>
        <begin position="234"/>
        <end position="258"/>
    </location>
</feature>
<protein>
    <submittedName>
        <fullName evidence="8">Divalent metal cation transporter</fullName>
    </submittedName>
</protein>
<feature type="transmembrane region" description="Helical" evidence="7">
    <location>
        <begin position="321"/>
        <end position="337"/>
    </location>
</feature>
<evidence type="ECO:0000256" key="3">
    <source>
        <dbReference type="ARBA" id="ARBA00022692"/>
    </source>
</evidence>
<comment type="subcellular location">
    <subcellularLocation>
        <location evidence="1">Membrane</location>
        <topology evidence="1">Multi-pass membrane protein</topology>
    </subcellularLocation>
</comment>
<dbReference type="Proteomes" id="UP001449178">
    <property type="component" value="Chromosome"/>
</dbReference>
<organism evidence="8 9">
    <name type="scientific">Ignatzschineria larvae DSM 13226</name>
    <dbReference type="NCBI Taxonomy" id="1111732"/>
    <lineage>
        <taxon>Bacteria</taxon>
        <taxon>Pseudomonadati</taxon>
        <taxon>Pseudomonadota</taxon>
        <taxon>Gammaproteobacteria</taxon>
        <taxon>Cardiobacteriales</taxon>
        <taxon>Ignatzschineriaceae</taxon>
        <taxon>Ignatzschineria</taxon>
    </lineage>
</organism>
<gene>
    <name evidence="8" type="ORF">WMO13_10150</name>
</gene>
<accession>A0ABZ3C111</accession>
<feature type="transmembrane region" description="Helical" evidence="7">
    <location>
        <begin position="126"/>
        <end position="145"/>
    </location>
</feature>
<feature type="transmembrane region" description="Helical" evidence="7">
    <location>
        <begin position="343"/>
        <end position="366"/>
    </location>
</feature>
<feature type="transmembrane region" description="Helical" evidence="7">
    <location>
        <begin position="387"/>
        <end position="408"/>
    </location>
</feature>
<dbReference type="Pfam" id="PF01566">
    <property type="entry name" value="Nramp"/>
    <property type="match status" value="1"/>
</dbReference>
<keyword evidence="3 7" id="KW-0812">Transmembrane</keyword>
<dbReference type="RefSeq" id="WP_026878886.1">
    <property type="nucleotide sequence ID" value="NZ_AZOD01000015.1"/>
</dbReference>
<proteinExistence type="predicted"/>
<evidence type="ECO:0000256" key="4">
    <source>
        <dbReference type="ARBA" id="ARBA00022847"/>
    </source>
</evidence>
<evidence type="ECO:0000256" key="2">
    <source>
        <dbReference type="ARBA" id="ARBA00022448"/>
    </source>
</evidence>
<evidence type="ECO:0000256" key="1">
    <source>
        <dbReference type="ARBA" id="ARBA00004141"/>
    </source>
</evidence>
<evidence type="ECO:0000256" key="6">
    <source>
        <dbReference type="ARBA" id="ARBA00023136"/>
    </source>
</evidence>
<evidence type="ECO:0000313" key="8">
    <source>
        <dbReference type="EMBL" id="WZW87708.1"/>
    </source>
</evidence>
<evidence type="ECO:0000256" key="5">
    <source>
        <dbReference type="ARBA" id="ARBA00022989"/>
    </source>
</evidence>
<feature type="transmembrane region" description="Helical" evidence="7">
    <location>
        <begin position="278"/>
        <end position="301"/>
    </location>
</feature>
<feature type="transmembrane region" description="Helical" evidence="7">
    <location>
        <begin position="152"/>
        <end position="171"/>
    </location>
</feature>
<dbReference type="PANTHER" id="PTHR11706">
    <property type="entry name" value="SOLUTE CARRIER PROTEIN FAMILY 11 MEMBER"/>
    <property type="match status" value="1"/>
</dbReference>
<keyword evidence="6 7" id="KW-0472">Membrane</keyword>